<evidence type="ECO:0000256" key="3">
    <source>
        <dbReference type="ARBA" id="ARBA00022989"/>
    </source>
</evidence>
<evidence type="ECO:0000259" key="6">
    <source>
        <dbReference type="PROSITE" id="PS50850"/>
    </source>
</evidence>
<name>A0A518C5Z0_9BACT</name>
<dbReference type="OrthoDB" id="9810492at2"/>
<feature type="transmembrane region" description="Helical" evidence="5">
    <location>
        <begin position="336"/>
        <end position="356"/>
    </location>
</feature>
<feature type="transmembrane region" description="Helical" evidence="5">
    <location>
        <begin position="212"/>
        <end position="232"/>
    </location>
</feature>
<dbReference type="KEGG" id="bvo:Pan97_16430"/>
<feature type="transmembrane region" description="Helical" evidence="5">
    <location>
        <begin position="56"/>
        <end position="77"/>
    </location>
</feature>
<keyword evidence="2 5" id="KW-0812">Transmembrane</keyword>
<feature type="transmembrane region" description="Helical" evidence="5">
    <location>
        <begin position="116"/>
        <end position="136"/>
    </location>
</feature>
<keyword evidence="4 5" id="KW-0472">Membrane</keyword>
<dbReference type="Proteomes" id="UP000318626">
    <property type="component" value="Chromosome"/>
</dbReference>
<proteinExistence type="predicted"/>
<organism evidence="7 8">
    <name type="scientific">Bremerella volcania</name>
    <dbReference type="NCBI Taxonomy" id="2527984"/>
    <lineage>
        <taxon>Bacteria</taxon>
        <taxon>Pseudomonadati</taxon>
        <taxon>Planctomycetota</taxon>
        <taxon>Planctomycetia</taxon>
        <taxon>Pirellulales</taxon>
        <taxon>Pirellulaceae</taxon>
        <taxon>Bremerella</taxon>
    </lineage>
</organism>
<feature type="transmembrane region" description="Helical" evidence="5">
    <location>
        <begin position="142"/>
        <end position="162"/>
    </location>
</feature>
<reference evidence="8" key="1">
    <citation type="submission" date="2019-02" db="EMBL/GenBank/DDBJ databases">
        <title>Deep-cultivation of Planctomycetes and their phenomic and genomic characterization uncovers novel biology.</title>
        <authorList>
            <person name="Wiegand S."/>
            <person name="Jogler M."/>
            <person name="Boedeker C."/>
            <person name="Pinto D."/>
            <person name="Vollmers J."/>
            <person name="Rivas-Marin E."/>
            <person name="Kohn T."/>
            <person name="Peeters S.H."/>
            <person name="Heuer A."/>
            <person name="Rast P."/>
            <person name="Oberbeckmann S."/>
            <person name="Bunk B."/>
            <person name="Jeske O."/>
            <person name="Meyerdierks A."/>
            <person name="Storesund J.E."/>
            <person name="Kallscheuer N."/>
            <person name="Luecker S."/>
            <person name="Lage O.M."/>
            <person name="Pohl T."/>
            <person name="Merkel B.J."/>
            <person name="Hornburger P."/>
            <person name="Mueller R.-W."/>
            <person name="Bruemmer F."/>
            <person name="Labrenz M."/>
            <person name="Spormann A.M."/>
            <person name="Op den Camp H."/>
            <person name="Overmann J."/>
            <person name="Amann R."/>
            <person name="Jetten M.S.M."/>
            <person name="Mascher T."/>
            <person name="Medema M.H."/>
            <person name="Devos D.P."/>
            <person name="Kaster A.-K."/>
            <person name="Ovreas L."/>
            <person name="Rohde M."/>
            <person name="Galperin M.Y."/>
            <person name="Jogler C."/>
        </authorList>
    </citation>
    <scope>NUCLEOTIDE SEQUENCE [LARGE SCALE GENOMIC DNA]</scope>
    <source>
        <strain evidence="8">Pan97</strain>
    </source>
</reference>
<dbReference type="AlphaFoldDB" id="A0A518C5Z0"/>
<dbReference type="PROSITE" id="PS50850">
    <property type="entry name" value="MFS"/>
    <property type="match status" value="1"/>
</dbReference>
<dbReference type="PANTHER" id="PTHR23518">
    <property type="entry name" value="C-METHYLTRANSFERASE"/>
    <property type="match status" value="1"/>
</dbReference>
<feature type="transmembrane region" description="Helical" evidence="5">
    <location>
        <begin position="308"/>
        <end position="330"/>
    </location>
</feature>
<feature type="transmembrane region" description="Helical" evidence="5">
    <location>
        <begin position="183"/>
        <end position="200"/>
    </location>
</feature>
<dbReference type="PANTHER" id="PTHR23518:SF2">
    <property type="entry name" value="MAJOR FACILITATOR SUPERFAMILY TRANSPORTER"/>
    <property type="match status" value="1"/>
</dbReference>
<evidence type="ECO:0000256" key="5">
    <source>
        <dbReference type="SAM" id="Phobius"/>
    </source>
</evidence>
<dbReference type="Gene3D" id="1.20.1250.20">
    <property type="entry name" value="MFS general substrate transporter like domains"/>
    <property type="match status" value="2"/>
</dbReference>
<gene>
    <name evidence="7" type="ORF">Pan97_16430</name>
</gene>
<dbReference type="PROSITE" id="PS00216">
    <property type="entry name" value="SUGAR_TRANSPORT_1"/>
    <property type="match status" value="1"/>
</dbReference>
<dbReference type="GO" id="GO:0016020">
    <property type="term" value="C:membrane"/>
    <property type="evidence" value="ECO:0007669"/>
    <property type="project" value="UniProtKB-SubCell"/>
</dbReference>
<dbReference type="CDD" id="cd17370">
    <property type="entry name" value="MFS_MJ1317_like"/>
    <property type="match status" value="1"/>
</dbReference>
<dbReference type="GO" id="GO:0022857">
    <property type="term" value="F:transmembrane transporter activity"/>
    <property type="evidence" value="ECO:0007669"/>
    <property type="project" value="InterPro"/>
</dbReference>
<keyword evidence="3 5" id="KW-1133">Transmembrane helix</keyword>
<feature type="transmembrane region" description="Helical" evidence="5">
    <location>
        <begin position="244"/>
        <end position="264"/>
    </location>
</feature>
<dbReference type="SUPFAM" id="SSF103473">
    <property type="entry name" value="MFS general substrate transporter"/>
    <property type="match status" value="1"/>
</dbReference>
<evidence type="ECO:0000256" key="1">
    <source>
        <dbReference type="ARBA" id="ARBA00004141"/>
    </source>
</evidence>
<dbReference type="InterPro" id="IPR011701">
    <property type="entry name" value="MFS"/>
</dbReference>
<evidence type="ECO:0000256" key="2">
    <source>
        <dbReference type="ARBA" id="ARBA00022692"/>
    </source>
</evidence>
<protein>
    <submittedName>
        <fullName evidence="7">Major Facilitator Superfamily protein</fullName>
    </submittedName>
</protein>
<dbReference type="Pfam" id="PF07690">
    <property type="entry name" value="MFS_1"/>
    <property type="match status" value="1"/>
</dbReference>
<evidence type="ECO:0000313" key="7">
    <source>
        <dbReference type="EMBL" id="QDU74631.1"/>
    </source>
</evidence>
<evidence type="ECO:0000313" key="8">
    <source>
        <dbReference type="Proteomes" id="UP000318626"/>
    </source>
</evidence>
<keyword evidence="8" id="KW-1185">Reference proteome</keyword>
<dbReference type="InterPro" id="IPR020846">
    <property type="entry name" value="MFS_dom"/>
</dbReference>
<sequence length="369" mass="39908">MLFPLLPQFLITVLGGNRFYLGIIEGVAESLASLLKLGSGAWSDRAGRRKGFVLFGYGFAAVARPLIALATMPWHLFVARIGDRVGKGIRTSPRDAMIADSTGPDVRGSAFGFQRAMDHFGAAVGPVLAALFLWVWPGNLRLLFALSLLPGLAVVTLLLVGLKEPQQIEKSERVKLSMKPFGRSFRIYLLALVIFTLGNSSDAFLLVRASELGVATVMLPLLWFAFHIVKSVGNLAVGRLVDRIGPRAPMFVGWFLYAVVYLAFALATAAWHAWALFLAYGVFYALTEPAEKTLVTDLVGSAKKGLAFGWYNFAIGISALPSSLVFGYLYETFGPLASFGWGAALALLAALLLTSVKPIRNHPVRGSNE</sequence>
<evidence type="ECO:0000256" key="4">
    <source>
        <dbReference type="ARBA" id="ARBA00023136"/>
    </source>
</evidence>
<accession>A0A518C5Z0</accession>
<dbReference type="InterPro" id="IPR005829">
    <property type="entry name" value="Sugar_transporter_CS"/>
</dbReference>
<dbReference type="EMBL" id="CP036289">
    <property type="protein sequence ID" value="QDU74631.1"/>
    <property type="molecule type" value="Genomic_DNA"/>
</dbReference>
<dbReference type="InterPro" id="IPR036259">
    <property type="entry name" value="MFS_trans_sf"/>
</dbReference>
<comment type="subcellular location">
    <subcellularLocation>
        <location evidence="1">Membrane</location>
        <topology evidence="1">Multi-pass membrane protein</topology>
    </subcellularLocation>
</comment>
<feature type="domain" description="Major facilitator superfamily (MFS) profile" evidence="6">
    <location>
        <begin position="1"/>
        <end position="361"/>
    </location>
</feature>